<dbReference type="AlphaFoldDB" id="A0AA35YQI1"/>
<evidence type="ECO:0000256" key="1">
    <source>
        <dbReference type="SAM" id="MobiDB-lite"/>
    </source>
</evidence>
<protein>
    <submittedName>
        <fullName evidence="4">Uncharacterized protein</fullName>
    </submittedName>
</protein>
<dbReference type="PANTHER" id="PTHR47592">
    <property type="entry name" value="PBF68 PROTEIN"/>
    <property type="match status" value="1"/>
</dbReference>
<gene>
    <name evidence="4" type="ORF">LSALG_LOCUS18244</name>
</gene>
<feature type="domain" description="Retrovirus-related Pol polyprotein from transposon TNT 1-94-like beta-barrel" evidence="3">
    <location>
        <begin position="273"/>
        <end position="325"/>
    </location>
</feature>
<dbReference type="InterPro" id="IPR054103">
    <property type="entry name" value="CAND6-7_N"/>
</dbReference>
<sequence length="327" mass="36964">MILFPEFEYSHTSYVYVAVSSVGISSIPVTSNLSQPDPSRIDFFLLPDELFARYNHEFEQNPDLCALDIKFITVLFTFQDLSPPHQSSFNKSYNVTYLGKYSLYFANCNDLSLVTMEVRTELSTTPMMTKDYLSARQPHPSLLFRLFLIDLCFLGVWIYISLKNQQCFKRIHLLMAGSSSHKGNSRGQNKKNFGPKKQSFKKPGHQNPNSKPKRAGPCHIFGEMGHYARECKDRKSVPVAHAVEKVTDMVASVNLGEIFMISSLTRAICARGWFVDTGATVHVCGHRERFNTYQPKPQGTVVIYADGHRAEVLGKGDVQLKFTRDGA</sequence>
<dbReference type="Pfam" id="PF21904">
    <property type="entry name" value="CAND6-7_N"/>
    <property type="match status" value="1"/>
</dbReference>
<dbReference type="Pfam" id="PF22936">
    <property type="entry name" value="Pol_BBD"/>
    <property type="match status" value="1"/>
</dbReference>
<dbReference type="Proteomes" id="UP001177003">
    <property type="component" value="Chromosome 4"/>
</dbReference>
<dbReference type="GO" id="GO:0008270">
    <property type="term" value="F:zinc ion binding"/>
    <property type="evidence" value="ECO:0007669"/>
    <property type="project" value="InterPro"/>
</dbReference>
<dbReference type="InterPro" id="IPR036875">
    <property type="entry name" value="Znf_CCHC_sf"/>
</dbReference>
<accession>A0AA35YQI1</accession>
<dbReference type="GO" id="GO:0003676">
    <property type="term" value="F:nucleic acid binding"/>
    <property type="evidence" value="ECO:0007669"/>
    <property type="project" value="InterPro"/>
</dbReference>
<evidence type="ECO:0000313" key="4">
    <source>
        <dbReference type="EMBL" id="CAI9278375.1"/>
    </source>
</evidence>
<reference evidence="4" key="1">
    <citation type="submission" date="2023-04" db="EMBL/GenBank/DDBJ databases">
        <authorList>
            <person name="Vijverberg K."/>
            <person name="Xiong W."/>
            <person name="Schranz E."/>
        </authorList>
    </citation>
    <scope>NUCLEOTIDE SEQUENCE</scope>
</reference>
<dbReference type="PANTHER" id="PTHR47592:SF30">
    <property type="entry name" value="CCHC-TYPE DOMAIN-CONTAINING PROTEIN"/>
    <property type="match status" value="1"/>
</dbReference>
<dbReference type="InterPro" id="IPR054722">
    <property type="entry name" value="PolX-like_BBD"/>
</dbReference>
<feature type="domain" description="CAND6/7 N-terminal" evidence="2">
    <location>
        <begin position="1"/>
        <end position="122"/>
    </location>
</feature>
<feature type="compositionally biased region" description="Polar residues" evidence="1">
    <location>
        <begin position="179"/>
        <end position="191"/>
    </location>
</feature>
<evidence type="ECO:0000259" key="2">
    <source>
        <dbReference type="Pfam" id="PF21904"/>
    </source>
</evidence>
<evidence type="ECO:0000259" key="3">
    <source>
        <dbReference type="Pfam" id="PF22936"/>
    </source>
</evidence>
<dbReference type="SUPFAM" id="SSF57756">
    <property type="entry name" value="Retrovirus zinc finger-like domains"/>
    <property type="match status" value="1"/>
</dbReference>
<evidence type="ECO:0000313" key="5">
    <source>
        <dbReference type="Proteomes" id="UP001177003"/>
    </source>
</evidence>
<feature type="region of interest" description="Disordered" evidence="1">
    <location>
        <begin position="179"/>
        <end position="216"/>
    </location>
</feature>
<dbReference type="EMBL" id="OX465080">
    <property type="protein sequence ID" value="CAI9278375.1"/>
    <property type="molecule type" value="Genomic_DNA"/>
</dbReference>
<name>A0AA35YQI1_LACSI</name>
<organism evidence="4 5">
    <name type="scientific">Lactuca saligna</name>
    <name type="common">Willowleaf lettuce</name>
    <dbReference type="NCBI Taxonomy" id="75948"/>
    <lineage>
        <taxon>Eukaryota</taxon>
        <taxon>Viridiplantae</taxon>
        <taxon>Streptophyta</taxon>
        <taxon>Embryophyta</taxon>
        <taxon>Tracheophyta</taxon>
        <taxon>Spermatophyta</taxon>
        <taxon>Magnoliopsida</taxon>
        <taxon>eudicotyledons</taxon>
        <taxon>Gunneridae</taxon>
        <taxon>Pentapetalae</taxon>
        <taxon>asterids</taxon>
        <taxon>campanulids</taxon>
        <taxon>Asterales</taxon>
        <taxon>Asteraceae</taxon>
        <taxon>Cichorioideae</taxon>
        <taxon>Cichorieae</taxon>
        <taxon>Lactucinae</taxon>
        <taxon>Lactuca</taxon>
    </lineage>
</organism>
<keyword evidence="5" id="KW-1185">Reference proteome</keyword>
<proteinExistence type="predicted"/>